<protein>
    <submittedName>
        <fullName evidence="1">Uncharacterized protein</fullName>
    </submittedName>
</protein>
<evidence type="ECO:0000313" key="2">
    <source>
        <dbReference type="Proteomes" id="UP001199106"/>
    </source>
</evidence>
<dbReference type="AlphaFoldDB" id="A0AAD4FA63"/>
<evidence type="ECO:0000313" key="1">
    <source>
        <dbReference type="EMBL" id="KAG9186032.1"/>
    </source>
</evidence>
<dbReference type="Proteomes" id="UP001199106">
    <property type="component" value="Unassembled WGS sequence"/>
</dbReference>
<organism evidence="1 2">
    <name type="scientific">Alternaria panax</name>
    <dbReference type="NCBI Taxonomy" id="48097"/>
    <lineage>
        <taxon>Eukaryota</taxon>
        <taxon>Fungi</taxon>
        <taxon>Dikarya</taxon>
        <taxon>Ascomycota</taxon>
        <taxon>Pezizomycotina</taxon>
        <taxon>Dothideomycetes</taxon>
        <taxon>Pleosporomycetidae</taxon>
        <taxon>Pleosporales</taxon>
        <taxon>Pleosporineae</taxon>
        <taxon>Pleosporaceae</taxon>
        <taxon>Alternaria</taxon>
        <taxon>Alternaria sect. Panax</taxon>
    </lineage>
</organism>
<reference evidence="1" key="1">
    <citation type="submission" date="2021-07" db="EMBL/GenBank/DDBJ databases">
        <title>Genome Resource of American Ginseng Black Spot Pathogen Alternaria panax.</title>
        <authorList>
            <person name="Qiu C."/>
            <person name="Wang W."/>
            <person name="Liu Z."/>
        </authorList>
    </citation>
    <scope>NUCLEOTIDE SEQUENCE</scope>
    <source>
        <strain evidence="1">BNCC115425</strain>
    </source>
</reference>
<sequence length="193" mass="22559">MSKKRSRAPIDSVGTKSCLLQLPAELRNRMFEYVLTIDDGVCYRKDKQPEDEGLARKRQNITETDRNIEKPVVGAEEMTRPAPVTVKRHVVANQTQFVSRQLRSETKALVIRYNDIHIRGSQKHLEKFVNSVVDQKRLWIQKIIQRTWRIGNLVSLHNIKVDKEIHPRFMIHLHTTEACLKTNVMFMTAYLIQ</sequence>
<comment type="caution">
    <text evidence="1">The sequence shown here is derived from an EMBL/GenBank/DDBJ whole genome shotgun (WGS) entry which is preliminary data.</text>
</comment>
<name>A0AAD4FA63_9PLEO</name>
<accession>A0AAD4FA63</accession>
<keyword evidence="2" id="KW-1185">Reference proteome</keyword>
<gene>
    <name evidence="1" type="ORF">G6011_02588</name>
</gene>
<dbReference type="EMBL" id="JAANER010000009">
    <property type="protein sequence ID" value="KAG9186032.1"/>
    <property type="molecule type" value="Genomic_DNA"/>
</dbReference>
<proteinExistence type="predicted"/>